<reference evidence="1 2" key="1">
    <citation type="submission" date="2024-11" db="EMBL/GenBank/DDBJ databases">
        <title>Chromosome-level genome assembly of the freshwater bivalve Anodonta woodiana.</title>
        <authorList>
            <person name="Chen X."/>
        </authorList>
    </citation>
    <scope>NUCLEOTIDE SEQUENCE [LARGE SCALE GENOMIC DNA]</scope>
    <source>
        <strain evidence="1">MN2024</strain>
        <tissue evidence="1">Gills</tissue>
    </source>
</reference>
<dbReference type="Proteomes" id="UP001634394">
    <property type="component" value="Unassembled WGS sequence"/>
</dbReference>
<evidence type="ECO:0000313" key="2">
    <source>
        <dbReference type="Proteomes" id="UP001634394"/>
    </source>
</evidence>
<dbReference type="AlphaFoldDB" id="A0ABD3U167"/>
<proteinExistence type="predicted"/>
<sequence>MVRDLVGSTQEGVEVNKTGINHNDVIGQFCLNHGLHIEVCDTFYKKSTEMDNLNLDSDTIDEMDNLETGTDMEVISDDTLEGNVNYHDLLKKSCELVKFIKKLNCSK</sequence>
<gene>
    <name evidence="1" type="ORF">ACJMK2_020978</name>
</gene>
<comment type="caution">
    <text evidence="1">The sequence shown here is derived from an EMBL/GenBank/DDBJ whole genome shotgun (WGS) entry which is preliminary data.</text>
</comment>
<name>A0ABD3U167_SINWO</name>
<evidence type="ECO:0000313" key="1">
    <source>
        <dbReference type="EMBL" id="KAL3843020.1"/>
    </source>
</evidence>
<keyword evidence="2" id="KW-1185">Reference proteome</keyword>
<organism evidence="1 2">
    <name type="scientific">Sinanodonta woodiana</name>
    <name type="common">Chinese pond mussel</name>
    <name type="synonym">Anodonta woodiana</name>
    <dbReference type="NCBI Taxonomy" id="1069815"/>
    <lineage>
        <taxon>Eukaryota</taxon>
        <taxon>Metazoa</taxon>
        <taxon>Spiralia</taxon>
        <taxon>Lophotrochozoa</taxon>
        <taxon>Mollusca</taxon>
        <taxon>Bivalvia</taxon>
        <taxon>Autobranchia</taxon>
        <taxon>Heteroconchia</taxon>
        <taxon>Palaeoheterodonta</taxon>
        <taxon>Unionida</taxon>
        <taxon>Unionoidea</taxon>
        <taxon>Unionidae</taxon>
        <taxon>Unioninae</taxon>
        <taxon>Sinanodonta</taxon>
    </lineage>
</organism>
<dbReference type="EMBL" id="JBJQND010000017">
    <property type="protein sequence ID" value="KAL3843020.1"/>
    <property type="molecule type" value="Genomic_DNA"/>
</dbReference>
<accession>A0ABD3U167</accession>
<protein>
    <submittedName>
        <fullName evidence="1">Uncharacterized protein</fullName>
    </submittedName>
</protein>